<reference evidence="8 9" key="1">
    <citation type="submission" date="2018-03" db="EMBL/GenBank/DDBJ databases">
        <title>Whole genome sequencing of Histamine producing bacteria.</title>
        <authorList>
            <person name="Butler K."/>
        </authorList>
    </citation>
    <scope>NUCLEOTIDE SEQUENCE [LARGE SCALE GENOMIC DNA]</scope>
    <source>
        <strain evidence="8 9">DSM 23343</strain>
    </source>
</reference>
<evidence type="ECO:0000313" key="9">
    <source>
        <dbReference type="Proteomes" id="UP000241858"/>
    </source>
</evidence>
<dbReference type="GO" id="GO:0008831">
    <property type="term" value="F:dTDP-4-dehydrorhamnose reductase activity"/>
    <property type="evidence" value="ECO:0007669"/>
    <property type="project" value="UniProtKB-EC"/>
</dbReference>
<organism evidence="8 9">
    <name type="scientific">Photobacterium aquimaris</name>
    <dbReference type="NCBI Taxonomy" id="512643"/>
    <lineage>
        <taxon>Bacteria</taxon>
        <taxon>Pseudomonadati</taxon>
        <taxon>Pseudomonadota</taxon>
        <taxon>Gammaproteobacteria</taxon>
        <taxon>Vibrionales</taxon>
        <taxon>Vibrionaceae</taxon>
        <taxon>Photobacterium</taxon>
    </lineage>
</organism>
<dbReference type="Pfam" id="PF04321">
    <property type="entry name" value="RmlD_sub_bind"/>
    <property type="match status" value="1"/>
</dbReference>
<evidence type="ECO:0000256" key="2">
    <source>
        <dbReference type="ARBA" id="ARBA00010944"/>
    </source>
</evidence>
<accession>A0A2T3HY68</accession>
<evidence type="ECO:0000256" key="6">
    <source>
        <dbReference type="RuleBase" id="RU364082"/>
    </source>
</evidence>
<comment type="catalytic activity">
    <reaction evidence="5 6">
        <text>dTDP-beta-L-rhamnose + NADP(+) = dTDP-4-dehydro-beta-L-rhamnose + NADPH + H(+)</text>
        <dbReference type="Rhea" id="RHEA:21796"/>
        <dbReference type="ChEBI" id="CHEBI:15378"/>
        <dbReference type="ChEBI" id="CHEBI:57510"/>
        <dbReference type="ChEBI" id="CHEBI:57783"/>
        <dbReference type="ChEBI" id="CHEBI:58349"/>
        <dbReference type="ChEBI" id="CHEBI:62830"/>
        <dbReference type="EC" id="1.1.1.133"/>
    </reaction>
</comment>
<dbReference type="EC" id="1.1.1.133" evidence="3 6"/>
<dbReference type="GO" id="GO:0009243">
    <property type="term" value="P:O antigen biosynthetic process"/>
    <property type="evidence" value="ECO:0007669"/>
    <property type="project" value="UniProtKB-UniPathway"/>
</dbReference>
<dbReference type="EMBL" id="PYLY01000015">
    <property type="protein sequence ID" value="PSU04867.1"/>
    <property type="molecule type" value="Genomic_DNA"/>
</dbReference>
<sequence length="297" mass="32392">MVKVLITGSNGQVGSCLVKQLRSCPEIEFLAVDRDQLDITSEQEVIKTVNDFMPTIIINAAAHTAVDKAEDEVELSYAINCDGPKYLAEAAERVGAAILHISTDYVFAGDKEGLYSESDTVYPQGVYGESKLAGEEAVINACSRHIILRTAWVFGEDGNNFVKTMLRLAQQRDSLGIVADQFGGPTYAGDIAAALIKIAKSITGSKNTFNSDNYGIYHFSGMPHVSWCEFAQVIFDKAVEQNVLVKSPDVKGIKTEDYPTPAKRPANSKLNTQKITTVFNIPASDWQSALNHQSDYA</sequence>
<dbReference type="PANTHER" id="PTHR10491:SF4">
    <property type="entry name" value="METHIONINE ADENOSYLTRANSFERASE 2 SUBUNIT BETA"/>
    <property type="match status" value="1"/>
</dbReference>
<dbReference type="FunFam" id="3.40.50.720:FF:000159">
    <property type="entry name" value="dTDP-4-dehydrorhamnose reductase"/>
    <property type="match status" value="1"/>
</dbReference>
<dbReference type="PANTHER" id="PTHR10491">
    <property type="entry name" value="DTDP-4-DEHYDRORHAMNOSE REDUCTASE"/>
    <property type="match status" value="1"/>
</dbReference>
<dbReference type="GO" id="GO:0019305">
    <property type="term" value="P:dTDP-rhamnose biosynthetic process"/>
    <property type="evidence" value="ECO:0007669"/>
    <property type="project" value="UniProtKB-UniPathway"/>
</dbReference>
<keyword evidence="6" id="KW-0560">Oxidoreductase</keyword>
<comment type="pathway">
    <text evidence="1 6">Carbohydrate biosynthesis; dTDP-L-rhamnose biosynthesis.</text>
</comment>
<evidence type="ECO:0000256" key="5">
    <source>
        <dbReference type="ARBA" id="ARBA00048200"/>
    </source>
</evidence>
<dbReference type="InterPro" id="IPR005913">
    <property type="entry name" value="dTDP_dehydrorham_reduct"/>
</dbReference>
<keyword evidence="6" id="KW-0521">NADP</keyword>
<protein>
    <recommendedName>
        <fullName evidence="4 6">dTDP-4-dehydrorhamnose reductase</fullName>
        <ecNumber evidence="3 6">1.1.1.133</ecNumber>
    </recommendedName>
</protein>
<evidence type="ECO:0000259" key="7">
    <source>
        <dbReference type="Pfam" id="PF04321"/>
    </source>
</evidence>
<dbReference type="UniPathway" id="UPA00281"/>
<dbReference type="CDD" id="cd05254">
    <property type="entry name" value="dTDP_HR_like_SDR_e"/>
    <property type="match status" value="1"/>
</dbReference>
<dbReference type="InterPro" id="IPR036291">
    <property type="entry name" value="NAD(P)-bd_dom_sf"/>
</dbReference>
<dbReference type="OrthoDB" id="9803892at2"/>
<dbReference type="Gene3D" id="3.90.25.10">
    <property type="entry name" value="UDP-galactose 4-epimerase, domain 1"/>
    <property type="match status" value="1"/>
</dbReference>
<name>A0A2T3HY68_9GAMM</name>
<comment type="caution">
    <text evidence="8">The sequence shown here is derived from an EMBL/GenBank/DDBJ whole genome shotgun (WGS) entry which is preliminary data.</text>
</comment>
<dbReference type="Proteomes" id="UP000241858">
    <property type="component" value="Unassembled WGS sequence"/>
</dbReference>
<comment type="cofactor">
    <cofactor evidence="6">
        <name>Mg(2+)</name>
        <dbReference type="ChEBI" id="CHEBI:18420"/>
    </cofactor>
    <text evidence="6">Binds 1 Mg(2+) ion per monomer.</text>
</comment>
<dbReference type="AlphaFoldDB" id="A0A2T3HY68"/>
<dbReference type="UniPathway" id="UPA00124"/>
<evidence type="ECO:0000256" key="3">
    <source>
        <dbReference type="ARBA" id="ARBA00012929"/>
    </source>
</evidence>
<evidence type="ECO:0000256" key="1">
    <source>
        <dbReference type="ARBA" id="ARBA00004781"/>
    </source>
</evidence>
<evidence type="ECO:0000256" key="4">
    <source>
        <dbReference type="ARBA" id="ARBA00017099"/>
    </source>
</evidence>
<dbReference type="RefSeq" id="WP_060997346.1">
    <property type="nucleotide sequence ID" value="NZ_LNQZ01000005.1"/>
</dbReference>
<comment type="similarity">
    <text evidence="2 6">Belongs to the dTDP-4-dehydrorhamnose reductase family.</text>
</comment>
<dbReference type="SUPFAM" id="SSF51735">
    <property type="entry name" value="NAD(P)-binding Rossmann-fold domains"/>
    <property type="match status" value="1"/>
</dbReference>
<dbReference type="NCBIfam" id="TIGR01214">
    <property type="entry name" value="rmlD"/>
    <property type="match status" value="1"/>
</dbReference>
<comment type="function">
    <text evidence="6">Catalyzes the reduction of dTDP-6-deoxy-L-lyxo-4-hexulose to yield dTDP-L-rhamnose.</text>
</comment>
<gene>
    <name evidence="8" type="primary">rfbD</name>
    <name evidence="8" type="ORF">C0W81_09035</name>
</gene>
<dbReference type="Gene3D" id="3.40.50.720">
    <property type="entry name" value="NAD(P)-binding Rossmann-like Domain"/>
    <property type="match status" value="1"/>
</dbReference>
<dbReference type="InterPro" id="IPR029903">
    <property type="entry name" value="RmlD-like-bd"/>
</dbReference>
<proteinExistence type="inferred from homology"/>
<feature type="domain" description="RmlD-like substrate binding" evidence="7">
    <location>
        <begin position="3"/>
        <end position="292"/>
    </location>
</feature>
<evidence type="ECO:0000313" key="8">
    <source>
        <dbReference type="EMBL" id="PSU04867.1"/>
    </source>
</evidence>